<organism evidence="4 5">
    <name type="scientific">Ostreobium quekettii</name>
    <dbReference type="NCBI Taxonomy" id="121088"/>
    <lineage>
        <taxon>Eukaryota</taxon>
        <taxon>Viridiplantae</taxon>
        <taxon>Chlorophyta</taxon>
        <taxon>core chlorophytes</taxon>
        <taxon>Ulvophyceae</taxon>
        <taxon>TCBD clade</taxon>
        <taxon>Bryopsidales</taxon>
        <taxon>Ostreobineae</taxon>
        <taxon>Ostreobiaceae</taxon>
        <taxon>Ostreobium</taxon>
    </lineage>
</organism>
<evidence type="ECO:0000313" key="4">
    <source>
        <dbReference type="EMBL" id="CAD7698001.1"/>
    </source>
</evidence>
<feature type="domain" description="BRO1" evidence="3">
    <location>
        <begin position="11"/>
        <end position="556"/>
    </location>
</feature>
<dbReference type="AlphaFoldDB" id="A0A8S1IV80"/>
<keyword evidence="5" id="KW-1185">Reference proteome</keyword>
<sequence length="556" mass="60400">MSADAIRVNAHALALVLKAAEPRAPLVDYHAALGPLLVKGHPQIAETRAFLGDLTECRRNLLSALRTTDSDAKAVDASLAAYLSKLQHLIRPLEGHGTQSPEPGPPWADAGVAAAVSVEWRHALNEGAGAEARMARADAAQPRGDVRFEMASVLLSVAMWKASKAAAVVCGMATGADNSLVAQAHQLYREAAGVVQHLSDKHVEGLGAQKAGDLDENILAGLYKFMLAEAESLTVLRAIEKGNVSSLIAGLALDVSQLYAQAFESVQQAVAPTVQALQDSAPHRRAHSRTSSQDMGVKGWTGYCRKFGSYLRYKAACFKSCMLAYHALDRMQATQGGDAVRLSQEADQILRTAAILGREYDGLPPNASDYQRQTFAFHLSDRVTKIEAQCQKDNVSVYMQNVPDTLPELPEAKQLVSAIDYSLPPPEPSIDYSLFSCFDLTQSSEHVVDVVEEGKPVVEKQEGAWWRWLLAAFAIPFLVVASVLGMLVWIILLPVKLFCCPLGFAAQLMWDITEWVIKAPARVALWASGKPWKPEKRDVRNLESTRSLTMGQIPSS</sequence>
<feature type="transmembrane region" description="Helical" evidence="2">
    <location>
        <begin position="465"/>
        <end position="492"/>
    </location>
</feature>
<dbReference type="InterPro" id="IPR038499">
    <property type="entry name" value="BRO1_sf"/>
</dbReference>
<keyword evidence="2" id="KW-0812">Transmembrane</keyword>
<evidence type="ECO:0000256" key="1">
    <source>
        <dbReference type="ARBA" id="ARBA00008901"/>
    </source>
</evidence>
<reference evidence="4" key="1">
    <citation type="submission" date="2020-12" db="EMBL/GenBank/DDBJ databases">
        <authorList>
            <person name="Iha C."/>
        </authorList>
    </citation>
    <scope>NUCLEOTIDE SEQUENCE</scope>
</reference>
<evidence type="ECO:0000313" key="5">
    <source>
        <dbReference type="Proteomes" id="UP000708148"/>
    </source>
</evidence>
<dbReference type="SMART" id="SM01041">
    <property type="entry name" value="BRO1"/>
    <property type="match status" value="1"/>
</dbReference>
<dbReference type="Pfam" id="PF03097">
    <property type="entry name" value="BRO1"/>
    <property type="match status" value="1"/>
</dbReference>
<protein>
    <recommendedName>
        <fullName evidence="3">BRO1 domain-containing protein</fullName>
    </recommendedName>
</protein>
<dbReference type="Proteomes" id="UP000708148">
    <property type="component" value="Unassembled WGS sequence"/>
</dbReference>
<gene>
    <name evidence="4" type="ORF">OSTQU699_LOCUS3362</name>
</gene>
<dbReference type="PANTHER" id="PTHR23032">
    <property type="entry name" value="BRO1 DOMAIN-CONTAINING PROTEIN BROX"/>
    <property type="match status" value="1"/>
</dbReference>
<accession>A0A8S1IV80</accession>
<evidence type="ECO:0000259" key="3">
    <source>
        <dbReference type="PROSITE" id="PS51180"/>
    </source>
</evidence>
<comment type="caution">
    <text evidence="4">The sequence shown here is derived from an EMBL/GenBank/DDBJ whole genome shotgun (WGS) entry which is preliminary data.</text>
</comment>
<proteinExistence type="inferred from homology"/>
<keyword evidence="2" id="KW-0472">Membrane</keyword>
<dbReference type="PANTHER" id="PTHR23032:SF13">
    <property type="entry name" value="BRO1 DOMAIN-CONTAINING PROTEIN BROX"/>
    <property type="match status" value="1"/>
</dbReference>
<name>A0A8S1IV80_9CHLO</name>
<comment type="similarity">
    <text evidence="1">Belongs to the BROX family.</text>
</comment>
<dbReference type="PROSITE" id="PS51180">
    <property type="entry name" value="BRO1"/>
    <property type="match status" value="1"/>
</dbReference>
<dbReference type="OrthoDB" id="10266451at2759"/>
<dbReference type="InterPro" id="IPR038898">
    <property type="entry name" value="BROX"/>
</dbReference>
<dbReference type="Gene3D" id="1.25.40.280">
    <property type="entry name" value="alix/aip1 like domains"/>
    <property type="match status" value="1"/>
</dbReference>
<dbReference type="InterPro" id="IPR004328">
    <property type="entry name" value="BRO1_dom"/>
</dbReference>
<evidence type="ECO:0000256" key="2">
    <source>
        <dbReference type="SAM" id="Phobius"/>
    </source>
</evidence>
<dbReference type="EMBL" id="CAJHUC010000741">
    <property type="protein sequence ID" value="CAD7698001.1"/>
    <property type="molecule type" value="Genomic_DNA"/>
</dbReference>
<keyword evidence="2" id="KW-1133">Transmembrane helix</keyword>